<dbReference type="InterPro" id="IPR042070">
    <property type="entry name" value="PucR_C-HTH_sf"/>
</dbReference>
<organism evidence="4 5">
    <name type="scientific">Raoultibacter timonensis</name>
    <dbReference type="NCBI Taxonomy" id="1907662"/>
    <lineage>
        <taxon>Bacteria</taxon>
        <taxon>Bacillati</taxon>
        <taxon>Actinomycetota</taxon>
        <taxon>Coriobacteriia</taxon>
        <taxon>Eggerthellales</taxon>
        <taxon>Eggerthellaceae</taxon>
        <taxon>Raoultibacter</taxon>
    </lineage>
</organism>
<evidence type="ECO:0000256" key="1">
    <source>
        <dbReference type="ARBA" id="ARBA00006754"/>
    </source>
</evidence>
<dbReference type="PANTHER" id="PTHR33744">
    <property type="entry name" value="CARBOHYDRATE DIACID REGULATOR"/>
    <property type="match status" value="1"/>
</dbReference>
<dbReference type="RefSeq" id="WP_244386012.1">
    <property type="nucleotide sequence ID" value="NZ_AP025564.1"/>
</dbReference>
<dbReference type="EMBL" id="AP025564">
    <property type="protein sequence ID" value="BDE96868.1"/>
    <property type="molecule type" value="Genomic_DNA"/>
</dbReference>
<protein>
    <recommendedName>
        <fullName evidence="6">Sugar diacid utilization regulator</fullName>
    </recommendedName>
</protein>
<proteinExistence type="inferred from homology"/>
<feature type="domain" description="PucR C-terminal helix-turn-helix" evidence="2">
    <location>
        <begin position="331"/>
        <end position="386"/>
    </location>
</feature>
<evidence type="ECO:0000259" key="3">
    <source>
        <dbReference type="Pfam" id="PF17853"/>
    </source>
</evidence>
<dbReference type="InterPro" id="IPR041522">
    <property type="entry name" value="CdaR_GGDEF"/>
</dbReference>
<dbReference type="InterPro" id="IPR025736">
    <property type="entry name" value="PucR_C-HTH_dom"/>
</dbReference>
<evidence type="ECO:0000313" key="4">
    <source>
        <dbReference type="EMBL" id="BDE96868.1"/>
    </source>
</evidence>
<evidence type="ECO:0000259" key="2">
    <source>
        <dbReference type="Pfam" id="PF13556"/>
    </source>
</evidence>
<evidence type="ECO:0000313" key="5">
    <source>
        <dbReference type="Proteomes" id="UP001320544"/>
    </source>
</evidence>
<dbReference type="Gene3D" id="1.10.10.2840">
    <property type="entry name" value="PucR C-terminal helix-turn-helix domain"/>
    <property type="match status" value="1"/>
</dbReference>
<accession>A0ABN6MK02</accession>
<comment type="similarity">
    <text evidence="1">Belongs to the CdaR family.</text>
</comment>
<sequence>MPQGTRDASFRFMERLAEQGFGYAGAYLEQACRCSALIVGPDRELLYPAVVIENGSTGSPADIADPGPDEARYRFDASHCRLTYFIPLGRASASIVLAPVRKASVEETVSILDEVSAPLTYHLASYLSSQRMIRAMKDDASARLFENGARGLADYLATRQLQIDETGSYFITITRIGGGNQRYDWASTSESVRQYLREQHASDVIDIGIDEGFIHIFPSDYAVDDEGRKMPHRHFYDLAYHKAVHDRYNGIVTSIGIGRSYPFAQLGTSLKEAKEALELGWLLGKEDDIIRYAQLGILAILLDTDHDALRSHCEQALKPVIDFEAAHGTPLMNTLRLMLDHSFRWTDVSKLLFIHVNTLRYRMDKIAELLDSDFSEQAVRANYFIIVKLYDLLNSEQQSS</sequence>
<name>A0ABN6MK02_9ACTN</name>
<gene>
    <name evidence="4" type="ORF">CE91St30_22010</name>
</gene>
<dbReference type="Proteomes" id="UP001320544">
    <property type="component" value="Chromosome"/>
</dbReference>
<keyword evidence="5" id="KW-1185">Reference proteome</keyword>
<dbReference type="Pfam" id="PF17853">
    <property type="entry name" value="GGDEF_2"/>
    <property type="match status" value="1"/>
</dbReference>
<reference evidence="4 5" key="1">
    <citation type="submission" date="2022-01" db="EMBL/GenBank/DDBJ databases">
        <title>Novel bile acid biosynthetic pathways are enriched in the microbiome of centenarians.</title>
        <authorList>
            <person name="Sato Y."/>
            <person name="Atarashi K."/>
            <person name="Plichta R.D."/>
            <person name="Arai Y."/>
            <person name="Sasajima S."/>
            <person name="Kearney M.S."/>
            <person name="Suda W."/>
            <person name="Takeshita K."/>
            <person name="Sasaki T."/>
            <person name="Okamoto S."/>
            <person name="Skelly N.A."/>
            <person name="Okamura Y."/>
            <person name="Vlamakis H."/>
            <person name="Li Y."/>
            <person name="Tanoue T."/>
            <person name="Takei H."/>
            <person name="Nittono H."/>
            <person name="Narushima S."/>
            <person name="Irie J."/>
            <person name="Itoh H."/>
            <person name="Moriya K."/>
            <person name="Sugiura Y."/>
            <person name="Suematsu M."/>
            <person name="Moritoki N."/>
            <person name="Shibata S."/>
            <person name="Littman R.D."/>
            <person name="Fischbach A.M."/>
            <person name="Uwamino Y."/>
            <person name="Inoue T."/>
            <person name="Honda A."/>
            <person name="Hattori M."/>
            <person name="Murai T."/>
            <person name="Xavier J.R."/>
            <person name="Hirose N."/>
            <person name="Honda K."/>
        </authorList>
    </citation>
    <scope>NUCLEOTIDE SEQUENCE [LARGE SCALE GENOMIC DNA]</scope>
    <source>
        <strain evidence="4 5">CE91-St30</strain>
    </source>
</reference>
<evidence type="ECO:0008006" key="6">
    <source>
        <dbReference type="Google" id="ProtNLM"/>
    </source>
</evidence>
<dbReference type="InterPro" id="IPR051448">
    <property type="entry name" value="CdaR-like_regulators"/>
</dbReference>
<dbReference type="Pfam" id="PF13556">
    <property type="entry name" value="HTH_30"/>
    <property type="match status" value="1"/>
</dbReference>
<feature type="domain" description="CdaR GGDEF-like" evidence="3">
    <location>
        <begin position="159"/>
        <end position="279"/>
    </location>
</feature>